<gene>
    <name evidence="2" type="ORF">CC80DRAFT_326573</name>
</gene>
<sequence>MQTININPIRHPHHNPRRQTTMQHQPPENPSPINLPEQPLGILTQLALPAVANIQSIPRARVQTAAVELRTRVHCIEGARGDGESGFVLRREIFGCVFRMGVWRRRRVGAVGEVDGRGAGEEVVGVAELDVGILLLLLFRHGLCRGLATESAPGCCFRRFRGEVHEVHLWHRRCWFPLLLLLAALFDGA</sequence>
<protein>
    <submittedName>
        <fullName evidence="2">Uncharacterized protein</fullName>
    </submittedName>
</protein>
<accession>A0A6A5U3F0</accession>
<evidence type="ECO:0000313" key="3">
    <source>
        <dbReference type="Proteomes" id="UP000800035"/>
    </source>
</evidence>
<proteinExistence type="predicted"/>
<name>A0A6A5U3F0_9PLEO</name>
<keyword evidence="3" id="KW-1185">Reference proteome</keyword>
<dbReference type="AlphaFoldDB" id="A0A6A5U3F0"/>
<reference evidence="2" key="1">
    <citation type="journal article" date="2020" name="Stud. Mycol.">
        <title>101 Dothideomycetes genomes: a test case for predicting lifestyles and emergence of pathogens.</title>
        <authorList>
            <person name="Haridas S."/>
            <person name="Albert R."/>
            <person name="Binder M."/>
            <person name="Bloem J."/>
            <person name="Labutti K."/>
            <person name="Salamov A."/>
            <person name="Andreopoulos B."/>
            <person name="Baker S."/>
            <person name="Barry K."/>
            <person name="Bills G."/>
            <person name="Bluhm B."/>
            <person name="Cannon C."/>
            <person name="Castanera R."/>
            <person name="Culley D."/>
            <person name="Daum C."/>
            <person name="Ezra D."/>
            <person name="Gonzalez J."/>
            <person name="Henrissat B."/>
            <person name="Kuo A."/>
            <person name="Liang C."/>
            <person name="Lipzen A."/>
            <person name="Lutzoni F."/>
            <person name="Magnuson J."/>
            <person name="Mondo S."/>
            <person name="Nolan M."/>
            <person name="Ohm R."/>
            <person name="Pangilinan J."/>
            <person name="Park H.-J."/>
            <person name="Ramirez L."/>
            <person name="Alfaro M."/>
            <person name="Sun H."/>
            <person name="Tritt A."/>
            <person name="Yoshinaga Y."/>
            <person name="Zwiers L.-H."/>
            <person name="Turgeon B."/>
            <person name="Goodwin S."/>
            <person name="Spatafora J."/>
            <person name="Crous P."/>
            <person name="Grigoriev I."/>
        </authorList>
    </citation>
    <scope>NUCLEOTIDE SEQUENCE</scope>
    <source>
        <strain evidence="2">CBS 675.92</strain>
    </source>
</reference>
<organism evidence="2 3">
    <name type="scientific">Byssothecium circinans</name>
    <dbReference type="NCBI Taxonomy" id="147558"/>
    <lineage>
        <taxon>Eukaryota</taxon>
        <taxon>Fungi</taxon>
        <taxon>Dikarya</taxon>
        <taxon>Ascomycota</taxon>
        <taxon>Pezizomycotina</taxon>
        <taxon>Dothideomycetes</taxon>
        <taxon>Pleosporomycetidae</taxon>
        <taxon>Pleosporales</taxon>
        <taxon>Massarineae</taxon>
        <taxon>Massarinaceae</taxon>
        <taxon>Byssothecium</taxon>
    </lineage>
</organism>
<feature type="region of interest" description="Disordered" evidence="1">
    <location>
        <begin position="1"/>
        <end position="36"/>
    </location>
</feature>
<evidence type="ECO:0000256" key="1">
    <source>
        <dbReference type="SAM" id="MobiDB-lite"/>
    </source>
</evidence>
<dbReference type="EMBL" id="ML976985">
    <property type="protein sequence ID" value="KAF1959395.1"/>
    <property type="molecule type" value="Genomic_DNA"/>
</dbReference>
<dbReference type="Proteomes" id="UP000800035">
    <property type="component" value="Unassembled WGS sequence"/>
</dbReference>
<evidence type="ECO:0000313" key="2">
    <source>
        <dbReference type="EMBL" id="KAF1959395.1"/>
    </source>
</evidence>